<dbReference type="EMBL" id="LR798275">
    <property type="protein sequence ID" value="CAB5219512.1"/>
    <property type="molecule type" value="Genomic_DNA"/>
</dbReference>
<accession>A0A6J7WRZ0</accession>
<protein>
    <submittedName>
        <fullName evidence="2">Uncharacterized protein</fullName>
    </submittedName>
</protein>
<evidence type="ECO:0000313" key="1">
    <source>
        <dbReference type="EMBL" id="CAB4128798.1"/>
    </source>
</evidence>
<organism evidence="2">
    <name type="scientific">uncultured Caudovirales phage</name>
    <dbReference type="NCBI Taxonomy" id="2100421"/>
    <lineage>
        <taxon>Viruses</taxon>
        <taxon>Duplodnaviria</taxon>
        <taxon>Heunggongvirae</taxon>
        <taxon>Uroviricota</taxon>
        <taxon>Caudoviricetes</taxon>
        <taxon>Peduoviridae</taxon>
        <taxon>Maltschvirus</taxon>
        <taxon>Maltschvirus maltsch</taxon>
    </lineage>
</organism>
<reference evidence="2" key="1">
    <citation type="submission" date="2020-05" db="EMBL/GenBank/DDBJ databases">
        <authorList>
            <person name="Chiriac C."/>
            <person name="Salcher M."/>
            <person name="Ghai R."/>
            <person name="Kavagutti S V."/>
        </authorList>
    </citation>
    <scope>NUCLEOTIDE SEQUENCE</scope>
</reference>
<name>A0A6J7WRZ0_9CAUD</name>
<evidence type="ECO:0000313" key="2">
    <source>
        <dbReference type="EMBL" id="CAB5219512.1"/>
    </source>
</evidence>
<sequence length="57" mass="6550">MTIDEVKAELEQRVIDHSESMERAEADGNSDYDYYMGLVDAYECVVSMLNQLDKESI</sequence>
<gene>
    <name evidence="1" type="ORF">UFOVP113_93</name>
    <name evidence="2" type="ORF">UFOVP225_80</name>
</gene>
<proteinExistence type="predicted"/>
<dbReference type="EMBL" id="LR796231">
    <property type="protein sequence ID" value="CAB4128798.1"/>
    <property type="molecule type" value="Genomic_DNA"/>
</dbReference>